<evidence type="ECO:0000259" key="5">
    <source>
        <dbReference type="PROSITE" id="PS50931"/>
    </source>
</evidence>
<dbReference type="Gene3D" id="1.10.10.10">
    <property type="entry name" value="Winged helix-like DNA-binding domain superfamily/Winged helix DNA-binding domain"/>
    <property type="match status" value="1"/>
</dbReference>
<dbReference type="CDD" id="cd08414">
    <property type="entry name" value="PBP2_LTTR_aromatics_like"/>
    <property type="match status" value="1"/>
</dbReference>
<reference evidence="6 7" key="1">
    <citation type="submission" date="2017-05" db="EMBL/GenBank/DDBJ databases">
        <title>Complete and WGS of Bordetella genogroups.</title>
        <authorList>
            <person name="Spilker T."/>
            <person name="LiPuma J."/>
        </authorList>
    </citation>
    <scope>NUCLEOTIDE SEQUENCE [LARGE SCALE GENOMIC DNA]</scope>
    <source>
        <strain evidence="6 7">AU10456</strain>
    </source>
</reference>
<dbReference type="InterPro" id="IPR005119">
    <property type="entry name" value="LysR_subst-bd"/>
</dbReference>
<dbReference type="Pfam" id="PF03466">
    <property type="entry name" value="LysR_substrate"/>
    <property type="match status" value="1"/>
</dbReference>
<dbReference type="Gene3D" id="3.40.190.10">
    <property type="entry name" value="Periplasmic binding protein-like II"/>
    <property type="match status" value="2"/>
</dbReference>
<feature type="domain" description="HTH lysR-type" evidence="5">
    <location>
        <begin position="1"/>
        <end position="60"/>
    </location>
</feature>
<dbReference type="EMBL" id="NEVP01000006">
    <property type="protein sequence ID" value="OZI52213.1"/>
    <property type="molecule type" value="Genomic_DNA"/>
</dbReference>
<dbReference type="SUPFAM" id="SSF46785">
    <property type="entry name" value="Winged helix' DNA-binding domain"/>
    <property type="match status" value="1"/>
</dbReference>
<comment type="similarity">
    <text evidence="1">Belongs to the LysR transcriptional regulatory family.</text>
</comment>
<dbReference type="InterPro" id="IPR036388">
    <property type="entry name" value="WH-like_DNA-bd_sf"/>
</dbReference>
<dbReference type="Pfam" id="PF00126">
    <property type="entry name" value="HTH_1"/>
    <property type="match status" value="1"/>
</dbReference>
<dbReference type="PANTHER" id="PTHR30346">
    <property type="entry name" value="TRANSCRIPTIONAL DUAL REGULATOR HCAR-RELATED"/>
    <property type="match status" value="1"/>
</dbReference>
<sequence>MFLDDRMLACFCAAAEELHFGRAAARVFMSQPPFSQHIKRLETLVGVPLFERTTRSVRLTPAGEVMARHAAGLAVSTAAMLRATRRAALGEAGPLRVALAPTAAYSPLADALYRYRSANPDVELDLVEANSNRMEAMLRGHHIDVAIMRPMTLDRGIATVEIWREPMMLVLRQDHPWAKRRSIDIAQACTLPLIGYAQSASPYFRQLLDRMFARIGAHPSIVRESVIPTLLTLVEVGVGAAIVPKSLSRMRGEPLVFLPLREAEPARILAAHLSAEASAAARSLIAQLRGGSR</sequence>
<protein>
    <submittedName>
        <fullName evidence="6">LysR family transcriptional regulator</fullName>
    </submittedName>
</protein>
<keyword evidence="4" id="KW-0804">Transcription</keyword>
<dbReference type="Proteomes" id="UP000216913">
    <property type="component" value="Unassembled WGS sequence"/>
</dbReference>
<dbReference type="InterPro" id="IPR000847">
    <property type="entry name" value="LysR_HTH_N"/>
</dbReference>
<dbReference type="AlphaFoldDB" id="A0A261TU96"/>
<evidence type="ECO:0000313" key="7">
    <source>
        <dbReference type="Proteomes" id="UP000216913"/>
    </source>
</evidence>
<dbReference type="PROSITE" id="PS50931">
    <property type="entry name" value="HTH_LYSR"/>
    <property type="match status" value="1"/>
</dbReference>
<gene>
    <name evidence="6" type="ORF">CAL25_12085</name>
</gene>
<keyword evidence="3" id="KW-0238">DNA-binding</keyword>
<dbReference type="PANTHER" id="PTHR30346:SF0">
    <property type="entry name" value="HCA OPERON TRANSCRIPTIONAL ACTIVATOR HCAR"/>
    <property type="match status" value="1"/>
</dbReference>
<name>A0A261TU96_9BORD</name>
<dbReference type="SUPFAM" id="SSF53850">
    <property type="entry name" value="Periplasmic binding protein-like II"/>
    <property type="match status" value="1"/>
</dbReference>
<dbReference type="FunFam" id="1.10.10.10:FF:000001">
    <property type="entry name" value="LysR family transcriptional regulator"/>
    <property type="match status" value="1"/>
</dbReference>
<dbReference type="InterPro" id="IPR036390">
    <property type="entry name" value="WH_DNA-bd_sf"/>
</dbReference>
<dbReference type="PRINTS" id="PR00039">
    <property type="entry name" value="HTHLYSR"/>
</dbReference>
<evidence type="ECO:0000313" key="6">
    <source>
        <dbReference type="EMBL" id="OZI52213.1"/>
    </source>
</evidence>
<keyword evidence="2" id="KW-0805">Transcription regulation</keyword>
<proteinExistence type="inferred from homology"/>
<dbReference type="GO" id="GO:0003677">
    <property type="term" value="F:DNA binding"/>
    <property type="evidence" value="ECO:0007669"/>
    <property type="project" value="UniProtKB-KW"/>
</dbReference>
<evidence type="ECO:0000256" key="2">
    <source>
        <dbReference type="ARBA" id="ARBA00023015"/>
    </source>
</evidence>
<accession>A0A261TU96</accession>
<evidence type="ECO:0000256" key="3">
    <source>
        <dbReference type="ARBA" id="ARBA00023125"/>
    </source>
</evidence>
<evidence type="ECO:0000256" key="1">
    <source>
        <dbReference type="ARBA" id="ARBA00009437"/>
    </source>
</evidence>
<dbReference type="GO" id="GO:0003700">
    <property type="term" value="F:DNA-binding transcription factor activity"/>
    <property type="evidence" value="ECO:0007669"/>
    <property type="project" value="InterPro"/>
</dbReference>
<evidence type="ECO:0000256" key="4">
    <source>
        <dbReference type="ARBA" id="ARBA00023163"/>
    </source>
</evidence>
<keyword evidence="7" id="KW-1185">Reference proteome</keyword>
<organism evidence="6 7">
    <name type="scientific">Bordetella genomosp. 5</name>
    <dbReference type="NCBI Taxonomy" id="1395608"/>
    <lineage>
        <taxon>Bacteria</taxon>
        <taxon>Pseudomonadati</taxon>
        <taxon>Pseudomonadota</taxon>
        <taxon>Betaproteobacteria</taxon>
        <taxon>Burkholderiales</taxon>
        <taxon>Alcaligenaceae</taxon>
        <taxon>Bordetella</taxon>
    </lineage>
</organism>
<dbReference type="OrthoDB" id="9157176at2"/>
<dbReference type="GO" id="GO:0032993">
    <property type="term" value="C:protein-DNA complex"/>
    <property type="evidence" value="ECO:0007669"/>
    <property type="project" value="TreeGrafter"/>
</dbReference>
<comment type="caution">
    <text evidence="6">The sequence shown here is derived from an EMBL/GenBank/DDBJ whole genome shotgun (WGS) entry which is preliminary data.</text>
</comment>